<dbReference type="RefSeq" id="XP_004353979.1">
    <property type="nucleotide sequence ID" value="XM_004353927.1"/>
</dbReference>
<sequence>MTTTTIPHTIQSQIIRECLLECNTKSLPTNSHGLQYVCKRWFQLVSHQPRTILVNEHNVEKFLTTLERMQCIVGTTTTTDDQDCWNLAKNVTYLIWDADTLGMDDEIEEEKEMKGRICRLLHNCPTITHIKTNHRSLSLFEVDDCLPKTLVHFAAEADQDSFYVRDCSRLACVYDQLAKCPSLVSVDIGIFSRLCRDPMEMEKHFNQFLDKKIVVVVVVVQSNDTHQL</sequence>
<evidence type="ECO:0000313" key="2">
    <source>
        <dbReference type="Proteomes" id="UP000007797"/>
    </source>
</evidence>
<accession>F4QD67</accession>
<keyword evidence="2" id="KW-1185">Reference proteome</keyword>
<dbReference type="EMBL" id="GL883029">
    <property type="protein sequence ID" value="EGG14538.1"/>
    <property type="molecule type" value="Genomic_DNA"/>
</dbReference>
<organism evidence="1 2">
    <name type="scientific">Cavenderia fasciculata</name>
    <name type="common">Slime mold</name>
    <name type="synonym">Dictyostelium fasciculatum</name>
    <dbReference type="NCBI Taxonomy" id="261658"/>
    <lineage>
        <taxon>Eukaryota</taxon>
        <taxon>Amoebozoa</taxon>
        <taxon>Evosea</taxon>
        <taxon>Eumycetozoa</taxon>
        <taxon>Dictyostelia</taxon>
        <taxon>Acytosteliales</taxon>
        <taxon>Cavenderiaceae</taxon>
        <taxon>Cavenderia</taxon>
    </lineage>
</organism>
<protein>
    <recommendedName>
        <fullName evidence="3">F-box domain-containing protein</fullName>
    </recommendedName>
</protein>
<dbReference type="Proteomes" id="UP000007797">
    <property type="component" value="Unassembled WGS sequence"/>
</dbReference>
<name>F4QD67_CACFS</name>
<dbReference type="AlphaFoldDB" id="F4QD67"/>
<reference evidence="2" key="1">
    <citation type="journal article" date="2011" name="Genome Res.">
        <title>Phylogeny-wide analysis of social amoeba genomes highlights ancient origins for complex intercellular communication.</title>
        <authorList>
            <person name="Heidel A.J."/>
            <person name="Lawal H.M."/>
            <person name="Felder M."/>
            <person name="Schilde C."/>
            <person name="Helps N.R."/>
            <person name="Tunggal B."/>
            <person name="Rivero F."/>
            <person name="John U."/>
            <person name="Schleicher M."/>
            <person name="Eichinger L."/>
            <person name="Platzer M."/>
            <person name="Noegel A.A."/>
            <person name="Schaap P."/>
            <person name="Gloeckner G."/>
        </authorList>
    </citation>
    <scope>NUCLEOTIDE SEQUENCE [LARGE SCALE GENOMIC DNA]</scope>
    <source>
        <strain evidence="2">SH3</strain>
    </source>
</reference>
<proteinExistence type="predicted"/>
<dbReference type="GeneID" id="14866004"/>
<dbReference type="KEGG" id="dfa:DFA_12314"/>
<gene>
    <name evidence="1" type="ORF">DFA_12314</name>
</gene>
<evidence type="ECO:0000313" key="1">
    <source>
        <dbReference type="EMBL" id="EGG14538.1"/>
    </source>
</evidence>
<evidence type="ECO:0008006" key="3">
    <source>
        <dbReference type="Google" id="ProtNLM"/>
    </source>
</evidence>